<evidence type="ECO:0000313" key="2">
    <source>
        <dbReference type="EMBL" id="CAB4641184.1"/>
    </source>
</evidence>
<evidence type="ECO:0000313" key="4">
    <source>
        <dbReference type="EMBL" id="KGA15772.1"/>
    </source>
</evidence>
<evidence type="ECO:0000256" key="1">
    <source>
        <dbReference type="SAM" id="Phobius"/>
    </source>
</evidence>
<organism evidence="4">
    <name type="scientific">freshwater metagenome</name>
    <dbReference type="NCBI Taxonomy" id="449393"/>
    <lineage>
        <taxon>unclassified sequences</taxon>
        <taxon>metagenomes</taxon>
        <taxon>ecological metagenomes</taxon>
    </lineage>
</organism>
<keyword evidence="1" id="KW-1133">Transmembrane helix</keyword>
<reference evidence="4" key="1">
    <citation type="submission" date="2014-06" db="EMBL/GenBank/DDBJ databases">
        <title>Key roles for freshwater Actinobacteria revealed by deep metagenomic sequencing.</title>
        <authorList>
            <person name="Ghai R."/>
            <person name="Mizuno C.M."/>
            <person name="Picazo A."/>
            <person name="Camacho A."/>
            <person name="Rodriguez-Valera F."/>
        </authorList>
    </citation>
    <scope>NUCLEOTIDE SEQUENCE</scope>
</reference>
<dbReference type="EMBL" id="CAEZWI010000010">
    <property type="protein sequence ID" value="CAB4645169.1"/>
    <property type="molecule type" value="Genomic_DNA"/>
</dbReference>
<keyword evidence="1" id="KW-0812">Transmembrane</keyword>
<feature type="transmembrane region" description="Helical" evidence="1">
    <location>
        <begin position="37"/>
        <end position="55"/>
    </location>
</feature>
<dbReference type="EMBL" id="CAEZWD010000004">
    <property type="protein sequence ID" value="CAB4641184.1"/>
    <property type="molecule type" value="Genomic_DNA"/>
</dbReference>
<keyword evidence="1" id="KW-0472">Membrane</keyword>
<protein>
    <submittedName>
        <fullName evidence="2">Unannotated protein</fullName>
    </submittedName>
</protein>
<feature type="transmembrane region" description="Helical" evidence="1">
    <location>
        <begin position="90"/>
        <end position="110"/>
    </location>
</feature>
<feature type="transmembrane region" description="Helical" evidence="1">
    <location>
        <begin position="7"/>
        <end position="25"/>
    </location>
</feature>
<proteinExistence type="predicted"/>
<evidence type="ECO:0000313" key="3">
    <source>
        <dbReference type="EMBL" id="CAB4645169.1"/>
    </source>
</evidence>
<dbReference type="AlphaFoldDB" id="A0A094PXB0"/>
<gene>
    <name evidence="4" type="ORF">GM51_14090</name>
    <name evidence="2" type="ORF">UFOPK2171_00078</name>
    <name evidence="3" type="ORF">UFOPK2237_00173</name>
</gene>
<reference evidence="2" key="2">
    <citation type="submission" date="2020-05" db="EMBL/GenBank/DDBJ databases">
        <authorList>
            <person name="Chiriac C."/>
            <person name="Salcher M."/>
            <person name="Ghai R."/>
            <person name="Kavagutti S V."/>
        </authorList>
    </citation>
    <scope>NUCLEOTIDE SEQUENCE</scope>
</reference>
<name>A0A094PXB0_9ZZZZ</name>
<accession>A0A094PXB0</accession>
<sequence length="115" mass="12334">MKKLTLAIGAIESAAIFLYGLSIVIKGTVDHSSVGSPLVQFIIYTIFAASLAACTRGISKQQNWARTPFYLLQLFIGIAGYTLFSGTLMIYKVLGVIVTAFGVAGFVALLRTPQQ</sequence>
<feature type="transmembrane region" description="Helical" evidence="1">
    <location>
        <begin position="67"/>
        <end position="84"/>
    </location>
</feature>
<dbReference type="EMBL" id="JNSL01000103">
    <property type="protein sequence ID" value="KGA15772.1"/>
    <property type="molecule type" value="Genomic_DNA"/>
</dbReference>